<evidence type="ECO:0000259" key="9">
    <source>
        <dbReference type="PROSITE" id="PS50928"/>
    </source>
</evidence>
<dbReference type="InterPro" id="IPR050366">
    <property type="entry name" value="BP-dependent_transpt_permease"/>
</dbReference>
<evidence type="ECO:0000256" key="3">
    <source>
        <dbReference type="ARBA" id="ARBA00022475"/>
    </source>
</evidence>
<proteinExistence type="inferred from homology"/>
<dbReference type="PANTHER" id="PTHR43386">
    <property type="entry name" value="OLIGOPEPTIDE TRANSPORT SYSTEM PERMEASE PROTEIN APPC"/>
    <property type="match status" value="1"/>
</dbReference>
<feature type="region of interest" description="Disordered" evidence="8">
    <location>
        <begin position="1"/>
        <end position="29"/>
    </location>
</feature>
<keyword evidence="4 7" id="KW-0812">Transmembrane</keyword>
<keyword evidence="6 7" id="KW-0472">Membrane</keyword>
<dbReference type="InterPro" id="IPR035906">
    <property type="entry name" value="MetI-like_sf"/>
</dbReference>
<evidence type="ECO:0000313" key="11">
    <source>
        <dbReference type="Proteomes" id="UP001240447"/>
    </source>
</evidence>
<dbReference type="PROSITE" id="PS50928">
    <property type="entry name" value="ABC_TM1"/>
    <property type="match status" value="1"/>
</dbReference>
<organism evidence="10 11">
    <name type="scientific">Nocardioides massiliensis</name>
    <dbReference type="NCBI Taxonomy" id="1325935"/>
    <lineage>
        <taxon>Bacteria</taxon>
        <taxon>Bacillati</taxon>
        <taxon>Actinomycetota</taxon>
        <taxon>Actinomycetes</taxon>
        <taxon>Propionibacteriales</taxon>
        <taxon>Nocardioidaceae</taxon>
        <taxon>Nocardioides</taxon>
    </lineage>
</organism>
<name>A0ABT9NN53_9ACTN</name>
<keyword evidence="5 7" id="KW-1133">Transmembrane helix</keyword>
<gene>
    <name evidence="10" type="ORF">J2S59_001666</name>
</gene>
<comment type="subcellular location">
    <subcellularLocation>
        <location evidence="1 7">Cell membrane</location>
        <topology evidence="1 7">Multi-pass membrane protein</topology>
    </subcellularLocation>
</comment>
<keyword evidence="3" id="KW-1003">Cell membrane</keyword>
<accession>A0ABT9NN53</accession>
<dbReference type="SUPFAM" id="SSF161098">
    <property type="entry name" value="MetI-like"/>
    <property type="match status" value="1"/>
</dbReference>
<feature type="transmembrane region" description="Helical" evidence="7">
    <location>
        <begin position="116"/>
        <end position="137"/>
    </location>
</feature>
<evidence type="ECO:0000256" key="2">
    <source>
        <dbReference type="ARBA" id="ARBA00022448"/>
    </source>
</evidence>
<evidence type="ECO:0000256" key="8">
    <source>
        <dbReference type="SAM" id="MobiDB-lite"/>
    </source>
</evidence>
<evidence type="ECO:0000256" key="1">
    <source>
        <dbReference type="ARBA" id="ARBA00004651"/>
    </source>
</evidence>
<dbReference type="InterPro" id="IPR000515">
    <property type="entry name" value="MetI-like"/>
</dbReference>
<dbReference type="PANTHER" id="PTHR43386:SF1">
    <property type="entry name" value="D,D-DIPEPTIDE TRANSPORT SYSTEM PERMEASE PROTEIN DDPC-RELATED"/>
    <property type="match status" value="1"/>
</dbReference>
<evidence type="ECO:0000256" key="4">
    <source>
        <dbReference type="ARBA" id="ARBA00022692"/>
    </source>
</evidence>
<sequence>MSIPMQDDAAAASSRPVPEAGGPPAHVDHDDVGRFRSLARGLWRFMTSSMAAFTGTTIVVAFVVVGALADVLVQTDPLRVFGSDLLQPPSSDHWFGTDGNGMDVFARTIHAIQIDLVISVTAVGISIVVGVALGLVAGYRGGWFEMILLRVMDVLQAFPALILALAVVAASQESIAAVIFVIALLDTPVFIRMTRGQVLSLREAMYVEAARATGNKPWRIMWRHIMPNTLPPLIIQTAVRLAWSVMIVSSLAFVGVGIQVPTPEWGAMIRHGSAYITSGQWWPSVFPGLALMLLVLGFNLLADAIQDYLDPRKD</sequence>
<dbReference type="Proteomes" id="UP001240447">
    <property type="component" value="Unassembled WGS sequence"/>
</dbReference>
<protein>
    <submittedName>
        <fullName evidence="10">Peptide/nickel transport system permease protein</fullName>
    </submittedName>
</protein>
<dbReference type="RefSeq" id="WP_306824998.1">
    <property type="nucleotide sequence ID" value="NZ_JAUSQM010000001.1"/>
</dbReference>
<feature type="transmembrane region" description="Helical" evidence="7">
    <location>
        <begin position="157"/>
        <end position="185"/>
    </location>
</feature>
<dbReference type="Gene3D" id="1.10.3720.10">
    <property type="entry name" value="MetI-like"/>
    <property type="match status" value="1"/>
</dbReference>
<keyword evidence="2 7" id="KW-0813">Transport</keyword>
<keyword evidence="11" id="KW-1185">Reference proteome</keyword>
<evidence type="ECO:0000256" key="7">
    <source>
        <dbReference type="RuleBase" id="RU363032"/>
    </source>
</evidence>
<feature type="domain" description="ABC transmembrane type-1" evidence="9">
    <location>
        <begin position="112"/>
        <end position="302"/>
    </location>
</feature>
<evidence type="ECO:0000256" key="6">
    <source>
        <dbReference type="ARBA" id="ARBA00023136"/>
    </source>
</evidence>
<comment type="caution">
    <text evidence="10">The sequence shown here is derived from an EMBL/GenBank/DDBJ whole genome shotgun (WGS) entry which is preliminary data.</text>
</comment>
<dbReference type="CDD" id="cd06261">
    <property type="entry name" value="TM_PBP2"/>
    <property type="match status" value="1"/>
</dbReference>
<feature type="transmembrane region" description="Helical" evidence="7">
    <location>
        <begin position="241"/>
        <end position="261"/>
    </location>
</feature>
<dbReference type="EMBL" id="JAUSQM010000001">
    <property type="protein sequence ID" value="MDP9821857.1"/>
    <property type="molecule type" value="Genomic_DNA"/>
</dbReference>
<reference evidence="10 11" key="1">
    <citation type="submission" date="2023-07" db="EMBL/GenBank/DDBJ databases">
        <title>Sequencing the genomes of 1000 actinobacteria strains.</title>
        <authorList>
            <person name="Klenk H.-P."/>
        </authorList>
    </citation>
    <scope>NUCLEOTIDE SEQUENCE [LARGE SCALE GENOMIC DNA]</scope>
    <source>
        <strain evidence="10 11">GD13</strain>
    </source>
</reference>
<comment type="similarity">
    <text evidence="7">Belongs to the binding-protein-dependent transport system permease family.</text>
</comment>
<evidence type="ECO:0000313" key="10">
    <source>
        <dbReference type="EMBL" id="MDP9821857.1"/>
    </source>
</evidence>
<feature type="transmembrane region" description="Helical" evidence="7">
    <location>
        <begin position="281"/>
        <end position="302"/>
    </location>
</feature>
<feature type="transmembrane region" description="Helical" evidence="7">
    <location>
        <begin position="50"/>
        <end position="73"/>
    </location>
</feature>
<evidence type="ECO:0000256" key="5">
    <source>
        <dbReference type="ARBA" id="ARBA00022989"/>
    </source>
</evidence>
<dbReference type="Pfam" id="PF00528">
    <property type="entry name" value="BPD_transp_1"/>
    <property type="match status" value="1"/>
</dbReference>